<dbReference type="Gene3D" id="3.30.200.20">
    <property type="entry name" value="Phosphorylase Kinase, domain 1"/>
    <property type="match status" value="1"/>
</dbReference>
<evidence type="ECO:0000256" key="1">
    <source>
        <dbReference type="SAM" id="MobiDB-lite"/>
    </source>
</evidence>
<dbReference type="GO" id="GO:0005524">
    <property type="term" value="F:ATP binding"/>
    <property type="evidence" value="ECO:0007669"/>
    <property type="project" value="InterPro"/>
</dbReference>
<feature type="non-terminal residue" evidence="3">
    <location>
        <position position="1"/>
    </location>
</feature>
<dbReference type="InterPro" id="IPR011009">
    <property type="entry name" value="Kinase-like_dom_sf"/>
</dbReference>
<keyword evidence="3" id="KW-0808">Transferase</keyword>
<organism evidence="3 4">
    <name type="scientific">Cucurbitaria berberidis CBS 394.84</name>
    <dbReference type="NCBI Taxonomy" id="1168544"/>
    <lineage>
        <taxon>Eukaryota</taxon>
        <taxon>Fungi</taxon>
        <taxon>Dikarya</taxon>
        <taxon>Ascomycota</taxon>
        <taxon>Pezizomycotina</taxon>
        <taxon>Dothideomycetes</taxon>
        <taxon>Pleosporomycetidae</taxon>
        <taxon>Pleosporales</taxon>
        <taxon>Pleosporineae</taxon>
        <taxon>Cucurbitariaceae</taxon>
        <taxon>Cucurbitaria</taxon>
    </lineage>
</organism>
<evidence type="ECO:0000313" key="4">
    <source>
        <dbReference type="Proteomes" id="UP000800039"/>
    </source>
</evidence>
<name>A0A9P4GSR0_9PLEO</name>
<dbReference type="Gene3D" id="1.10.510.10">
    <property type="entry name" value="Transferase(Phosphotransferase) domain 1"/>
    <property type="match status" value="1"/>
</dbReference>
<gene>
    <name evidence="3" type="ORF">K460DRAFT_272217</name>
</gene>
<dbReference type="InterPro" id="IPR000719">
    <property type="entry name" value="Prot_kinase_dom"/>
</dbReference>
<evidence type="ECO:0000313" key="3">
    <source>
        <dbReference type="EMBL" id="KAF1850801.1"/>
    </source>
</evidence>
<dbReference type="RefSeq" id="XP_040793364.1">
    <property type="nucleotide sequence ID" value="XM_040927779.1"/>
</dbReference>
<dbReference type="PROSITE" id="PS50011">
    <property type="entry name" value="PROTEIN_KINASE_DOM"/>
    <property type="match status" value="1"/>
</dbReference>
<dbReference type="AlphaFoldDB" id="A0A9P4GSR0"/>
<dbReference type="SUPFAM" id="SSF56112">
    <property type="entry name" value="Protein kinase-like (PK-like)"/>
    <property type="match status" value="1"/>
</dbReference>
<dbReference type="SMART" id="SM00220">
    <property type="entry name" value="S_TKc"/>
    <property type="match status" value="1"/>
</dbReference>
<sequence>LQPLEVRIRDSLIASAGSHEKFLPKCDLEEIITLENIKVELKRSRRVVSDIDFIAQQVLEPPVDQVTSRRRIFAILCLLQKAPKIQAFIEEAIFDCDLPFDFGTRGRSDSSEGFNPPPKLFKSWKPKNVDGFDQYQGQLLAPYFKLSNNNSFSFSEQKLHHSVVLPFVEYEVKDRILGKTIQGGFSEVRIVKIHRAHHDYLAPLPQQSAEDFYFAVKQLQNHGNAPVTTEKERIQEVQAYKRLNYIQHPHLTRLLATYTHRKHLHLVFPYATGDLHNFWYDHFPKPTEALRNHRFVRWMSKQLVGIAQALHTIHHCDVQEFVTDHSSIDAAKTHGRHGDLKPENILWFPHESSGSEEDFFGVLKISDFGFAEFHSPLSLSVEASGVGGITPTYKAPEFDMNRISPKYDIWSLGCIILQFVVWYLRGWDGVERFSKTRMDESNRLDHPDDFFNFYRTRPDEEVLEIDSLRDHPSSSDFILDLVDFIESRLLRMNAKSRATCDETFQKLKKIDSNCRESIEYCTQRRKAITKTATDLSDRIEVKVSAKMREEIIETIDPSSPILPEAIEWPEQRPSTSTETGMETIAATEASSSPGTTVHSFGTVPDQVNQEPDIGIGLRILENSSEQSNNTRIDPPNNAYSTNNGVSHKTANGIGDKPEPRNRFKMWLRKLLRCFV</sequence>
<keyword evidence="3" id="KW-0418">Kinase</keyword>
<feature type="compositionally biased region" description="Polar residues" evidence="1">
    <location>
        <begin position="624"/>
        <end position="649"/>
    </location>
</feature>
<keyword evidence="4" id="KW-1185">Reference proteome</keyword>
<dbReference type="Pfam" id="PF00069">
    <property type="entry name" value="Pkinase"/>
    <property type="match status" value="1"/>
</dbReference>
<dbReference type="PANTHER" id="PTHR24359:SF37">
    <property type="entry name" value="PROTEIN KINASE DOMAIN-CONTAINING PROTEIN"/>
    <property type="match status" value="1"/>
</dbReference>
<proteinExistence type="predicted"/>
<dbReference type="GeneID" id="63845032"/>
<evidence type="ECO:0000259" key="2">
    <source>
        <dbReference type="PROSITE" id="PS50011"/>
    </source>
</evidence>
<dbReference type="OrthoDB" id="1046782at2759"/>
<dbReference type="EMBL" id="ML976614">
    <property type="protein sequence ID" value="KAF1850801.1"/>
    <property type="molecule type" value="Genomic_DNA"/>
</dbReference>
<dbReference type="PANTHER" id="PTHR24359">
    <property type="entry name" value="SERINE/THREONINE-PROTEIN KINASE SBK1"/>
    <property type="match status" value="1"/>
</dbReference>
<reference evidence="3" key="1">
    <citation type="submission" date="2020-01" db="EMBL/GenBank/DDBJ databases">
        <authorList>
            <consortium name="DOE Joint Genome Institute"/>
            <person name="Haridas S."/>
            <person name="Albert R."/>
            <person name="Binder M."/>
            <person name="Bloem J."/>
            <person name="Labutti K."/>
            <person name="Salamov A."/>
            <person name="Andreopoulos B."/>
            <person name="Baker S.E."/>
            <person name="Barry K."/>
            <person name="Bills G."/>
            <person name="Bluhm B.H."/>
            <person name="Cannon C."/>
            <person name="Castanera R."/>
            <person name="Culley D.E."/>
            <person name="Daum C."/>
            <person name="Ezra D."/>
            <person name="Gonzalez J.B."/>
            <person name="Henrissat B."/>
            <person name="Kuo A."/>
            <person name="Liang C."/>
            <person name="Lipzen A."/>
            <person name="Lutzoni F."/>
            <person name="Magnuson J."/>
            <person name="Mondo S."/>
            <person name="Nolan M."/>
            <person name="Ohm R."/>
            <person name="Pangilinan J."/>
            <person name="Park H.-J."/>
            <person name="Ramirez L."/>
            <person name="Alfaro M."/>
            <person name="Sun H."/>
            <person name="Tritt A."/>
            <person name="Yoshinaga Y."/>
            <person name="Zwiers L.-H."/>
            <person name="Turgeon B.G."/>
            <person name="Goodwin S.B."/>
            <person name="Spatafora J.W."/>
            <person name="Crous P.W."/>
            <person name="Grigoriev I.V."/>
        </authorList>
    </citation>
    <scope>NUCLEOTIDE SEQUENCE</scope>
    <source>
        <strain evidence="3">CBS 394.84</strain>
    </source>
</reference>
<feature type="region of interest" description="Disordered" evidence="1">
    <location>
        <begin position="624"/>
        <end position="657"/>
    </location>
</feature>
<dbReference type="CDD" id="cd00180">
    <property type="entry name" value="PKc"/>
    <property type="match status" value="1"/>
</dbReference>
<protein>
    <submittedName>
        <fullName evidence="3">Kinase-like protein</fullName>
    </submittedName>
</protein>
<feature type="domain" description="Protein kinase" evidence="2">
    <location>
        <begin position="174"/>
        <end position="510"/>
    </location>
</feature>
<accession>A0A9P4GSR0</accession>
<dbReference type="Proteomes" id="UP000800039">
    <property type="component" value="Unassembled WGS sequence"/>
</dbReference>
<dbReference type="GO" id="GO:0004674">
    <property type="term" value="F:protein serine/threonine kinase activity"/>
    <property type="evidence" value="ECO:0007669"/>
    <property type="project" value="TreeGrafter"/>
</dbReference>
<comment type="caution">
    <text evidence="3">The sequence shown here is derived from an EMBL/GenBank/DDBJ whole genome shotgun (WGS) entry which is preliminary data.</text>
</comment>